<protein>
    <recommendedName>
        <fullName evidence="3">TIGR02450 family Trp-rich protein</fullName>
    </recommendedName>
</protein>
<dbReference type="Proteomes" id="UP000037600">
    <property type="component" value="Unassembled WGS sequence"/>
</dbReference>
<dbReference type="RefSeq" id="WP_048688003.1">
    <property type="nucleotide sequence ID" value="NZ_KQ130482.1"/>
</dbReference>
<name>A0A0J8H0T8_9ALTE</name>
<organism evidence="1 2">
    <name type="scientific">Catenovulum maritimum</name>
    <dbReference type="NCBI Taxonomy" id="1513271"/>
    <lineage>
        <taxon>Bacteria</taxon>
        <taxon>Pseudomonadati</taxon>
        <taxon>Pseudomonadota</taxon>
        <taxon>Gammaproteobacteria</taxon>
        <taxon>Alteromonadales</taxon>
        <taxon>Alteromonadaceae</taxon>
        <taxon>Catenovulum</taxon>
    </lineage>
</organism>
<evidence type="ECO:0000313" key="1">
    <source>
        <dbReference type="EMBL" id="KMT67064.1"/>
    </source>
</evidence>
<evidence type="ECO:0008006" key="3">
    <source>
        <dbReference type="Google" id="ProtNLM"/>
    </source>
</evidence>
<proteinExistence type="predicted"/>
<dbReference type="STRING" id="1513271.XM47_00255"/>
<accession>A0A0J8H0T8</accession>
<dbReference type="Pfam" id="PF09493">
    <property type="entry name" value="DUF2389"/>
    <property type="match status" value="1"/>
</dbReference>
<gene>
    <name evidence="1" type="ORF">XM47_00255</name>
</gene>
<dbReference type="AlphaFoldDB" id="A0A0J8H0T8"/>
<dbReference type="EMBL" id="LAZL01000001">
    <property type="protein sequence ID" value="KMT67064.1"/>
    <property type="molecule type" value="Genomic_DNA"/>
</dbReference>
<reference evidence="1 2" key="1">
    <citation type="submission" date="2015-04" db="EMBL/GenBank/DDBJ databases">
        <title>Draft Genome Sequence of the Novel Agar-Digesting Marine Bacterium Q1.</title>
        <authorList>
            <person name="Li Y."/>
            <person name="Li D."/>
            <person name="Chen G."/>
            <person name="Du Z."/>
        </authorList>
    </citation>
    <scope>NUCLEOTIDE SEQUENCE [LARGE SCALE GENOMIC DNA]</scope>
    <source>
        <strain evidence="1 2">Q1</strain>
    </source>
</reference>
<evidence type="ECO:0000313" key="2">
    <source>
        <dbReference type="Proteomes" id="UP000037600"/>
    </source>
</evidence>
<sequence>MNKVSPKSLLNSKWTKQVIANKEKHFVITEVDFDEDKNVIKCVIQAVINKNEYAINWRDLKNSQSWRIGWQ</sequence>
<dbReference type="OrthoDB" id="5592973at2"/>
<dbReference type="PATRIC" id="fig|1513271.3.peg.54"/>
<dbReference type="NCBIfam" id="TIGR02450">
    <property type="entry name" value="TIGR02450 family Trp-rich protein"/>
    <property type="match status" value="1"/>
</dbReference>
<comment type="caution">
    <text evidence="1">The sequence shown here is derived from an EMBL/GenBank/DDBJ whole genome shotgun (WGS) entry which is preliminary data.</text>
</comment>
<keyword evidence="2" id="KW-1185">Reference proteome</keyword>
<dbReference type="InterPro" id="IPR012663">
    <property type="entry name" value="CHP02450_Tryp"/>
</dbReference>